<dbReference type="Gene3D" id="3.40.50.2020">
    <property type="match status" value="1"/>
</dbReference>
<dbReference type="RefSeq" id="WP_405149000.1">
    <property type="nucleotide sequence ID" value="NZ_CP109527.1"/>
</dbReference>
<accession>A0ABZ1NAF9</accession>
<protein>
    <submittedName>
        <fullName evidence="1">Phosphoribosyltransferase</fullName>
    </submittedName>
</protein>
<keyword evidence="1" id="KW-0808">Transferase</keyword>
<evidence type="ECO:0000313" key="2">
    <source>
        <dbReference type="Proteomes" id="UP001621418"/>
    </source>
</evidence>
<keyword evidence="2" id="KW-1185">Reference proteome</keyword>
<dbReference type="CDD" id="cd06223">
    <property type="entry name" value="PRTases_typeI"/>
    <property type="match status" value="1"/>
</dbReference>
<dbReference type="InterPro" id="IPR000836">
    <property type="entry name" value="PRTase_dom"/>
</dbReference>
<gene>
    <name evidence="1" type="ORF">OG308_03235</name>
</gene>
<name>A0ABZ1NAF9_9NOCA</name>
<dbReference type="Proteomes" id="UP001621418">
    <property type="component" value="Chromosome"/>
</dbReference>
<sequence length="201" mass="21259">MPDIATVVAPLVYAVSGAQSGTLLRHYKDDISPAARKRHTAILKLVLFNGITLHERCIGTVAGAPVTLRVTIPSLSGRPGVHPFTTMSHDINAITDAVQLVPAQTSTTDRVVVPTQFALNPSVNLAGHHVLVLDDTWTTGARAQSAAMTLRAAGASAVSILVVGRWIEPGFSSNATFIRERLTTDFDPDRCPVTGDTCPSA</sequence>
<keyword evidence="1" id="KW-0328">Glycosyltransferase</keyword>
<proteinExistence type="predicted"/>
<organism evidence="1 2">
    <name type="scientific">Nocardia salmonicida</name>
    <dbReference type="NCBI Taxonomy" id="53431"/>
    <lineage>
        <taxon>Bacteria</taxon>
        <taxon>Bacillati</taxon>
        <taxon>Actinomycetota</taxon>
        <taxon>Actinomycetes</taxon>
        <taxon>Mycobacteriales</taxon>
        <taxon>Nocardiaceae</taxon>
        <taxon>Nocardia</taxon>
    </lineage>
</organism>
<dbReference type="SUPFAM" id="SSF53271">
    <property type="entry name" value="PRTase-like"/>
    <property type="match status" value="1"/>
</dbReference>
<dbReference type="InterPro" id="IPR029057">
    <property type="entry name" value="PRTase-like"/>
</dbReference>
<dbReference type="EMBL" id="CP109527">
    <property type="protein sequence ID" value="WTY36920.1"/>
    <property type="molecule type" value="Genomic_DNA"/>
</dbReference>
<reference evidence="1 2" key="1">
    <citation type="submission" date="2022-10" db="EMBL/GenBank/DDBJ databases">
        <title>The complete genomes of actinobacterial strains from the NBC collection.</title>
        <authorList>
            <person name="Joergensen T.S."/>
            <person name="Alvarez Arevalo M."/>
            <person name="Sterndorff E.B."/>
            <person name="Faurdal D."/>
            <person name="Vuksanovic O."/>
            <person name="Mourched A.-S."/>
            <person name="Charusanti P."/>
            <person name="Shaw S."/>
            <person name="Blin K."/>
            <person name="Weber T."/>
        </authorList>
    </citation>
    <scope>NUCLEOTIDE SEQUENCE [LARGE SCALE GENOMIC DNA]</scope>
    <source>
        <strain evidence="1 2">NBC_01413</strain>
    </source>
</reference>
<evidence type="ECO:0000313" key="1">
    <source>
        <dbReference type="EMBL" id="WTY36920.1"/>
    </source>
</evidence>
<dbReference type="GO" id="GO:0016757">
    <property type="term" value="F:glycosyltransferase activity"/>
    <property type="evidence" value="ECO:0007669"/>
    <property type="project" value="UniProtKB-KW"/>
</dbReference>